<dbReference type="EMBL" id="JAKOGI010001144">
    <property type="protein sequence ID" value="KAJ8427442.1"/>
    <property type="molecule type" value="Genomic_DNA"/>
</dbReference>
<name>A0A9Q1JJ53_9CARY</name>
<accession>A0A9Q1JJ53</accession>
<evidence type="ECO:0000313" key="3">
    <source>
        <dbReference type="Proteomes" id="UP001153076"/>
    </source>
</evidence>
<sequence length="202" mass="22279">MATSEEKNLLIRQTGTMKRIHKEGAQIKKHSNNLGKKLRAGEFLISKIGLGVDYKIGVAIVDLVVSINRSSKKVPTNLVKMKSTFYGKHATSEMSFALGMVASPINHNQKSKGKAIDMEQHVIVIKRMRIVPMLTSNALVQRKANLPLDVQISHKRKSEARNSSDGKRVENKATTFPYQTGTGTGEGTSPNFPLGIGFHIER</sequence>
<evidence type="ECO:0000313" key="2">
    <source>
        <dbReference type="EMBL" id="KAJ8427442.1"/>
    </source>
</evidence>
<proteinExistence type="predicted"/>
<comment type="caution">
    <text evidence="2">The sequence shown here is derived from an EMBL/GenBank/DDBJ whole genome shotgun (WGS) entry which is preliminary data.</text>
</comment>
<feature type="compositionally biased region" description="Basic and acidic residues" evidence="1">
    <location>
        <begin position="159"/>
        <end position="171"/>
    </location>
</feature>
<keyword evidence="3" id="KW-1185">Reference proteome</keyword>
<feature type="region of interest" description="Disordered" evidence="1">
    <location>
        <begin position="154"/>
        <end position="192"/>
    </location>
</feature>
<feature type="compositionally biased region" description="Polar residues" evidence="1">
    <location>
        <begin position="172"/>
        <end position="191"/>
    </location>
</feature>
<reference evidence="2" key="1">
    <citation type="submission" date="2022-04" db="EMBL/GenBank/DDBJ databases">
        <title>Carnegiea gigantea Genome sequencing and assembly v2.</title>
        <authorList>
            <person name="Copetti D."/>
            <person name="Sanderson M.J."/>
            <person name="Burquez A."/>
            <person name="Wojciechowski M.F."/>
        </authorList>
    </citation>
    <scope>NUCLEOTIDE SEQUENCE</scope>
    <source>
        <strain evidence="2">SGP5-SGP5p</strain>
        <tissue evidence="2">Aerial part</tissue>
    </source>
</reference>
<evidence type="ECO:0000256" key="1">
    <source>
        <dbReference type="SAM" id="MobiDB-lite"/>
    </source>
</evidence>
<dbReference type="Proteomes" id="UP001153076">
    <property type="component" value="Unassembled WGS sequence"/>
</dbReference>
<gene>
    <name evidence="2" type="ORF">Cgig2_022529</name>
</gene>
<dbReference type="AlphaFoldDB" id="A0A9Q1JJ53"/>
<protein>
    <submittedName>
        <fullName evidence="2">Uncharacterized protein</fullName>
    </submittedName>
</protein>
<organism evidence="2 3">
    <name type="scientific">Carnegiea gigantea</name>
    <dbReference type="NCBI Taxonomy" id="171969"/>
    <lineage>
        <taxon>Eukaryota</taxon>
        <taxon>Viridiplantae</taxon>
        <taxon>Streptophyta</taxon>
        <taxon>Embryophyta</taxon>
        <taxon>Tracheophyta</taxon>
        <taxon>Spermatophyta</taxon>
        <taxon>Magnoliopsida</taxon>
        <taxon>eudicotyledons</taxon>
        <taxon>Gunneridae</taxon>
        <taxon>Pentapetalae</taxon>
        <taxon>Caryophyllales</taxon>
        <taxon>Cactineae</taxon>
        <taxon>Cactaceae</taxon>
        <taxon>Cactoideae</taxon>
        <taxon>Echinocereeae</taxon>
        <taxon>Carnegiea</taxon>
    </lineage>
</organism>